<dbReference type="Pfam" id="PF00326">
    <property type="entry name" value="Peptidase_S9"/>
    <property type="match status" value="1"/>
</dbReference>
<dbReference type="PANTHER" id="PTHR42776">
    <property type="entry name" value="SERINE PEPTIDASE S9 FAMILY MEMBER"/>
    <property type="match status" value="1"/>
</dbReference>
<keyword evidence="4" id="KW-0645">Protease</keyword>
<feature type="chain" id="PRO_5011695468" evidence="2">
    <location>
        <begin position="36"/>
        <end position="925"/>
    </location>
</feature>
<proteinExistence type="predicted"/>
<gene>
    <name evidence="4" type="ORF">SAMN04488121_1031023</name>
</gene>
<dbReference type="GO" id="GO:0006508">
    <property type="term" value="P:proteolysis"/>
    <property type="evidence" value="ECO:0007669"/>
    <property type="project" value="InterPro"/>
</dbReference>
<dbReference type="GO" id="GO:0004252">
    <property type="term" value="F:serine-type endopeptidase activity"/>
    <property type="evidence" value="ECO:0007669"/>
    <property type="project" value="TreeGrafter"/>
</dbReference>
<organism evidence="4 5">
    <name type="scientific">Chitinophaga filiformis</name>
    <name type="common">Myxococcus filiformis</name>
    <name type="synonym">Flexibacter filiformis</name>
    <dbReference type="NCBI Taxonomy" id="104663"/>
    <lineage>
        <taxon>Bacteria</taxon>
        <taxon>Pseudomonadati</taxon>
        <taxon>Bacteroidota</taxon>
        <taxon>Chitinophagia</taxon>
        <taxon>Chitinophagales</taxon>
        <taxon>Chitinophagaceae</taxon>
        <taxon>Chitinophaga</taxon>
    </lineage>
</organism>
<keyword evidence="4" id="KW-0031">Aminopeptidase</keyword>
<dbReference type="InterPro" id="IPR029058">
    <property type="entry name" value="AB_hydrolase_fold"/>
</dbReference>
<keyword evidence="2" id="KW-0732">Signal</keyword>
<protein>
    <submittedName>
        <fullName evidence="4">Dipeptidyl aminopeptidase/acylaminoacyl peptidase</fullName>
    </submittedName>
</protein>
<evidence type="ECO:0000256" key="1">
    <source>
        <dbReference type="ARBA" id="ARBA00022801"/>
    </source>
</evidence>
<dbReference type="SUPFAM" id="SSF82171">
    <property type="entry name" value="DPP6 N-terminal domain-like"/>
    <property type="match status" value="1"/>
</dbReference>
<dbReference type="AlphaFoldDB" id="A0A1G7SUN2"/>
<dbReference type="Gene3D" id="3.40.50.1820">
    <property type="entry name" value="alpha/beta hydrolase"/>
    <property type="match status" value="1"/>
</dbReference>
<evidence type="ECO:0000313" key="5">
    <source>
        <dbReference type="Proteomes" id="UP000199045"/>
    </source>
</evidence>
<feature type="domain" description="Peptidase S9 prolyl oligopeptidase catalytic" evidence="3">
    <location>
        <begin position="708"/>
        <end position="873"/>
    </location>
</feature>
<accession>A0A1G7SUN2</accession>
<evidence type="ECO:0000259" key="3">
    <source>
        <dbReference type="Pfam" id="PF00326"/>
    </source>
</evidence>
<dbReference type="SUPFAM" id="SSF53474">
    <property type="entry name" value="alpha/beta-Hydrolases"/>
    <property type="match status" value="1"/>
</dbReference>
<reference evidence="4 5" key="1">
    <citation type="submission" date="2016-10" db="EMBL/GenBank/DDBJ databases">
        <authorList>
            <person name="de Groot N.N."/>
        </authorList>
    </citation>
    <scope>NUCLEOTIDE SEQUENCE [LARGE SCALE GENOMIC DNA]</scope>
    <source>
        <strain evidence="4 5">DSM 527</strain>
    </source>
</reference>
<evidence type="ECO:0000256" key="2">
    <source>
        <dbReference type="SAM" id="SignalP"/>
    </source>
</evidence>
<name>A0A1G7SUN2_CHIFI</name>
<keyword evidence="1" id="KW-0378">Hydrolase</keyword>
<dbReference type="InterPro" id="IPR001375">
    <property type="entry name" value="Peptidase_S9_cat"/>
</dbReference>
<dbReference type="PANTHER" id="PTHR42776:SF27">
    <property type="entry name" value="DIPEPTIDYL PEPTIDASE FAMILY MEMBER 6"/>
    <property type="match status" value="1"/>
</dbReference>
<dbReference type="OrthoDB" id="9812921at2"/>
<evidence type="ECO:0000313" key="4">
    <source>
        <dbReference type="EMBL" id="SDG26777.1"/>
    </source>
</evidence>
<dbReference type="GO" id="GO:0004177">
    <property type="term" value="F:aminopeptidase activity"/>
    <property type="evidence" value="ECO:0007669"/>
    <property type="project" value="UniProtKB-KW"/>
</dbReference>
<sequence length="925" mass="106279">MKYCIHNCRNCRAIKKTGLVISTLLQILSVCNTYAQQTISPTYKDGIQFKQTLDTSCLYSWENIIEDNGIFTDNGLFVAYATAKSNIPFFIPCRTIFKSANKNWKFEIDNTEGNPSFTANSQFGIYKKSDTLYLIRLGTETTLFLPDVGNYRLIVNSKKNEQYLLLNKKSRPNVLLVTSLNAKPIIQYDKVKEYHLPDGGDVIFIVFEDAGNYQIKRIDLSSGSERKIWSGNFAPSNLVTYKKGSQIAFKVDSSILFFENGIGQTEATEITPQNWPEFRNLILDVPQFFSESGNLLFISIKPSIPHKQKTHIKPVMLYSYADGEFNLSTRPEEPYYLGIFDIKNNKLTRIENEFEKYGGISLDERKIYINHIEGSREEFYWNKKSRRHDYVLSWREGTRFNIENILGGRMSPSGKYVVGQDNYGGDLYLYDLDSGCVRNLTIDLPIPLHDDDEQLPILAKSRHFFDYQWFDEEKFIVTWDRYDIWLIDVKGKYKPYNLTNGVGRKNRIVFRFAERDLSDQRRKRILTAFNELTKESGFYELDISRGKNNLTYLSMGNYMYSGAMGLGPFIKSKDGKSWLLKRACATASPNYFLTSDFKKFSPISDVYPEKKYYWYTTELIDFTTKDGVKTQAILYKPENFDSTKKYPVLFSFYGKETHLLNSYKFPAYTDNYYFNYPMMLSKGYIICVPDIYFKIGETAHSIVDALEGAADHLAQFSYVDSSRYGAAGGSFGGYGINCLAAFSHKFKALVTISGISDFISVYGNYPGLRDEQFEFRQGRMGVSLSTDPVKYLKNSPVAFAKDVTTPLLIVTNTEDYNVNVQQSYELFTSLRREGKTCWMLRYQNASIDHGIHNLDDQRDLYIRMAQFFDYYLKAGPPPKWMTKGILADEQGIHAGFEYDSTGESLPAGLKLDTIPTPPVIDVKTR</sequence>
<feature type="signal peptide" evidence="2">
    <location>
        <begin position="1"/>
        <end position="35"/>
    </location>
</feature>
<dbReference type="Proteomes" id="UP000199045">
    <property type="component" value="Unassembled WGS sequence"/>
</dbReference>
<dbReference type="EMBL" id="FNBN01000003">
    <property type="protein sequence ID" value="SDG26777.1"/>
    <property type="molecule type" value="Genomic_DNA"/>
</dbReference>
<dbReference type="STRING" id="104663.SAMN04488121_1031023"/>